<proteinExistence type="predicted"/>
<protein>
    <submittedName>
        <fullName evidence="2">Uncharacterized protein</fullName>
    </submittedName>
</protein>
<sequence length="237" mass="25449">MQTYAVASSGEIINVDRYNGGTLFRLVIFPRHLGRVRVKHPQDGANKKRRASGYSVFDSGGKKEGENRRKQKGEKSEKSGKRADVPGLINTQAVGARIAGGSQLGRRRQSHPWTWTRTLDGEHSPFPVRAGSPLLGGPFGLAGPKAGCGLRAAVRVLCVCLYIWPEARPGTAVGTYSRRLIPRFPTEVTGSRSTLVPLPSPVALDAIGCLGPLGIGPNSQPENLPSTQRILPISELI</sequence>
<evidence type="ECO:0000256" key="1">
    <source>
        <dbReference type="SAM" id="MobiDB-lite"/>
    </source>
</evidence>
<evidence type="ECO:0000313" key="2">
    <source>
        <dbReference type="EMBL" id="QSS61497.1"/>
    </source>
</evidence>
<dbReference type="AlphaFoldDB" id="A0A8A1MBG3"/>
<name>A0A8A1MBG3_AJECA</name>
<dbReference type="Proteomes" id="UP000663671">
    <property type="component" value="Chromosome 5"/>
</dbReference>
<feature type="compositionally biased region" description="Basic and acidic residues" evidence="1">
    <location>
        <begin position="60"/>
        <end position="84"/>
    </location>
</feature>
<gene>
    <name evidence="2" type="ORF">I7I51_03672</name>
</gene>
<organism evidence="2 3">
    <name type="scientific">Ajellomyces capsulatus</name>
    <name type="common">Darling's disease fungus</name>
    <name type="synonym">Histoplasma capsulatum</name>
    <dbReference type="NCBI Taxonomy" id="5037"/>
    <lineage>
        <taxon>Eukaryota</taxon>
        <taxon>Fungi</taxon>
        <taxon>Dikarya</taxon>
        <taxon>Ascomycota</taxon>
        <taxon>Pezizomycotina</taxon>
        <taxon>Eurotiomycetes</taxon>
        <taxon>Eurotiomycetidae</taxon>
        <taxon>Onygenales</taxon>
        <taxon>Ajellomycetaceae</taxon>
        <taxon>Histoplasma</taxon>
    </lineage>
</organism>
<feature type="region of interest" description="Disordered" evidence="1">
    <location>
        <begin position="39"/>
        <end position="85"/>
    </location>
</feature>
<evidence type="ECO:0000313" key="3">
    <source>
        <dbReference type="Proteomes" id="UP000663671"/>
    </source>
</evidence>
<dbReference type="EMBL" id="CP069111">
    <property type="protein sequence ID" value="QSS61497.1"/>
    <property type="molecule type" value="Genomic_DNA"/>
</dbReference>
<dbReference type="VEuPathDB" id="FungiDB:I7I51_03672"/>
<reference evidence="2" key="1">
    <citation type="submission" date="2021-01" db="EMBL/GenBank/DDBJ databases">
        <title>Chromosome-level genome assembly of a human fungal pathogen reveals clustering of transcriptionally co-regulated genes.</title>
        <authorList>
            <person name="Voorhies M."/>
            <person name="Cohen S."/>
            <person name="Shea T.P."/>
            <person name="Petrus S."/>
            <person name="Munoz J.F."/>
            <person name="Poplawski S."/>
            <person name="Goldman W.E."/>
            <person name="Michael T."/>
            <person name="Cuomo C.A."/>
            <person name="Sil A."/>
            <person name="Beyhan S."/>
        </authorList>
    </citation>
    <scope>NUCLEOTIDE SEQUENCE</scope>
    <source>
        <strain evidence="2">WU24</strain>
    </source>
</reference>
<accession>A0A8A1MBG3</accession>